<proteinExistence type="predicted"/>
<dbReference type="AlphaFoldDB" id="A0AA41W8V9"/>
<keyword evidence="4" id="KW-1185">Reference proteome</keyword>
<dbReference type="CDD" id="cd00158">
    <property type="entry name" value="RHOD"/>
    <property type="match status" value="1"/>
</dbReference>
<accession>A0AA41W8V9</accession>
<dbReference type="RefSeq" id="WP_251261684.1">
    <property type="nucleotide sequence ID" value="NZ_JAMQGP010000004.1"/>
</dbReference>
<keyword evidence="1" id="KW-0472">Membrane</keyword>
<dbReference type="PANTHER" id="PTHR45431:SF3">
    <property type="entry name" value="RHODANESE-LIKE DOMAIN-CONTAINING PROTEIN 15, CHLOROPLASTIC"/>
    <property type="match status" value="1"/>
</dbReference>
<dbReference type="InterPro" id="IPR036873">
    <property type="entry name" value="Rhodanese-like_dom_sf"/>
</dbReference>
<keyword evidence="1" id="KW-0812">Transmembrane</keyword>
<dbReference type="SUPFAM" id="SSF52821">
    <property type="entry name" value="Rhodanese/Cell cycle control phosphatase"/>
    <property type="match status" value="1"/>
</dbReference>
<protein>
    <submittedName>
        <fullName evidence="3">Rhodanese-like domain-containing protein</fullName>
    </submittedName>
</protein>
<dbReference type="EMBL" id="JAMQGP010000004">
    <property type="protein sequence ID" value="MCM2680264.1"/>
    <property type="molecule type" value="Genomic_DNA"/>
</dbReference>
<evidence type="ECO:0000313" key="4">
    <source>
        <dbReference type="Proteomes" id="UP001165393"/>
    </source>
</evidence>
<dbReference type="InterPro" id="IPR001763">
    <property type="entry name" value="Rhodanese-like_dom"/>
</dbReference>
<reference evidence="3 4" key="1">
    <citation type="journal article" date="2013" name="Antonie Van Leeuwenhoek">
        <title>Echinimonas agarilytica gen. nov., sp. nov., a new gammaproteobacterium isolated from the sea urchin Strongylocentrotus intermedius.</title>
        <authorList>
            <person name="Nedashkovskaya O.I."/>
            <person name="Stenkova A.M."/>
            <person name="Zhukova N.V."/>
            <person name="Van Trappen S."/>
            <person name="Lee J.S."/>
            <person name="Kim S.B."/>
        </authorList>
    </citation>
    <scope>NUCLEOTIDE SEQUENCE [LARGE SCALE GENOMIC DNA]</scope>
    <source>
        <strain evidence="3 4">KMM 6351</strain>
    </source>
</reference>
<dbReference type="SMART" id="SM00450">
    <property type="entry name" value="RHOD"/>
    <property type="match status" value="1"/>
</dbReference>
<gene>
    <name evidence="3" type="ORF">NAF29_11355</name>
</gene>
<dbReference type="InterPro" id="IPR052367">
    <property type="entry name" value="Thiosulfate_ST/Rhodanese-like"/>
</dbReference>
<name>A0AA41W8V9_9GAMM</name>
<keyword evidence="1" id="KW-1133">Transmembrane helix</keyword>
<feature type="transmembrane region" description="Helical" evidence="1">
    <location>
        <begin position="41"/>
        <end position="60"/>
    </location>
</feature>
<dbReference type="PANTHER" id="PTHR45431">
    <property type="entry name" value="RHODANESE-LIKE DOMAIN-CONTAINING PROTEIN 15, CHLOROPLASTIC"/>
    <property type="match status" value="1"/>
</dbReference>
<comment type="caution">
    <text evidence="3">The sequence shown here is derived from an EMBL/GenBank/DDBJ whole genome shotgun (WGS) entry which is preliminary data.</text>
</comment>
<dbReference type="PROSITE" id="PS50206">
    <property type="entry name" value="RHODANESE_3"/>
    <property type="match status" value="1"/>
</dbReference>
<dbReference type="Proteomes" id="UP001165393">
    <property type="component" value="Unassembled WGS sequence"/>
</dbReference>
<evidence type="ECO:0000313" key="3">
    <source>
        <dbReference type="EMBL" id="MCM2680264.1"/>
    </source>
</evidence>
<organism evidence="3 4">
    <name type="scientific">Echinimonas agarilytica</name>
    <dbReference type="NCBI Taxonomy" id="1215918"/>
    <lineage>
        <taxon>Bacteria</taxon>
        <taxon>Pseudomonadati</taxon>
        <taxon>Pseudomonadota</taxon>
        <taxon>Gammaproteobacteria</taxon>
        <taxon>Alteromonadales</taxon>
        <taxon>Echinimonadaceae</taxon>
        <taxon>Echinimonas</taxon>
    </lineage>
</organism>
<sequence length="169" mass="18327">MTRQSLSLIDFPFGLNHPSVILNFSGSIAINKVPVVKPEGVFLVHVLIAISAALMLWLFLPSLSVAQTQPEKDPMLALEHVKQGAYLIDVRSPEEFNNGHLAGAINVPYQLIVEGMAKYNLGPDTPVVLYCRSGRRSGVAQQALIDAGYTSTYNGGGYLMLMEAKNANL</sequence>
<evidence type="ECO:0000256" key="1">
    <source>
        <dbReference type="SAM" id="Phobius"/>
    </source>
</evidence>
<dbReference type="Pfam" id="PF00581">
    <property type="entry name" value="Rhodanese"/>
    <property type="match status" value="1"/>
</dbReference>
<dbReference type="Gene3D" id="3.40.250.10">
    <property type="entry name" value="Rhodanese-like domain"/>
    <property type="match status" value="1"/>
</dbReference>
<evidence type="ECO:0000259" key="2">
    <source>
        <dbReference type="PROSITE" id="PS50206"/>
    </source>
</evidence>
<feature type="domain" description="Rhodanese" evidence="2">
    <location>
        <begin position="81"/>
        <end position="163"/>
    </location>
</feature>